<evidence type="ECO:0000256" key="1">
    <source>
        <dbReference type="SAM" id="MobiDB-lite"/>
    </source>
</evidence>
<dbReference type="EMBL" id="QKOD01000001">
    <property type="protein sequence ID" value="RNJ47209.1"/>
    <property type="molecule type" value="Genomic_DNA"/>
</dbReference>
<keyword evidence="2" id="KW-0812">Transmembrane</keyword>
<organism evidence="3 4">
    <name type="scientific">Mesorhizobium japonicum</name>
    <dbReference type="NCBI Taxonomy" id="2066070"/>
    <lineage>
        <taxon>Bacteria</taxon>
        <taxon>Pseudomonadati</taxon>
        <taxon>Pseudomonadota</taxon>
        <taxon>Alphaproteobacteria</taxon>
        <taxon>Hyphomicrobiales</taxon>
        <taxon>Phyllobacteriaceae</taxon>
        <taxon>Mesorhizobium</taxon>
    </lineage>
</organism>
<dbReference type="SUPFAM" id="SSF52151">
    <property type="entry name" value="FabD/lysophospholipase-like"/>
    <property type="match status" value="1"/>
</dbReference>
<feature type="transmembrane region" description="Helical" evidence="2">
    <location>
        <begin position="35"/>
        <end position="58"/>
    </location>
</feature>
<dbReference type="Proteomes" id="UP000275436">
    <property type="component" value="Unassembled WGS sequence"/>
</dbReference>
<keyword evidence="2" id="KW-0472">Membrane</keyword>
<evidence type="ECO:0000313" key="4">
    <source>
        <dbReference type="Proteomes" id="UP000275436"/>
    </source>
</evidence>
<dbReference type="InterPro" id="IPR016035">
    <property type="entry name" value="Acyl_Trfase/lysoPLipase"/>
</dbReference>
<dbReference type="AlphaFoldDB" id="A0A3M9XGM4"/>
<keyword evidence="2" id="KW-1133">Transmembrane helix</keyword>
<name>A0A3M9XGM4_9HYPH</name>
<evidence type="ECO:0000256" key="2">
    <source>
        <dbReference type="SAM" id="Phobius"/>
    </source>
</evidence>
<reference evidence="3 4" key="1">
    <citation type="journal article" date="2018" name="Mol. Plant Microbe Interact.">
        <title>Taxonomically Different Co-Microsymbionts of a Relict Legume, Oxytropis popoviana, Have Complementary Sets of Symbiotic Genes and Together Increase the Efficiency of Plant Nodulation.</title>
        <authorList>
            <person name="Safronova V."/>
            <person name="Belimov A."/>
            <person name="Sazanova A."/>
            <person name="Chirak E."/>
            <person name="Verkhozina A."/>
            <person name="Kuznetsova I."/>
            <person name="Andronov E."/>
            <person name="Puhalsky J."/>
            <person name="Tikhonovich I."/>
        </authorList>
    </citation>
    <scope>NUCLEOTIDE SEQUENCE [LARGE SCALE GENOMIC DNA]</scope>
    <source>
        <strain evidence="3 4">Opo-235</strain>
    </source>
</reference>
<feature type="transmembrane region" description="Helical" evidence="2">
    <location>
        <begin position="70"/>
        <end position="87"/>
    </location>
</feature>
<proteinExistence type="predicted"/>
<accession>A0A3M9XGM4</accession>
<evidence type="ECO:0000313" key="3">
    <source>
        <dbReference type="EMBL" id="RNJ47209.1"/>
    </source>
</evidence>
<protein>
    <recommendedName>
        <fullName evidence="5">Patatin-like phospholipase family protein</fullName>
    </recommendedName>
</protein>
<feature type="region of interest" description="Disordered" evidence="1">
    <location>
        <begin position="446"/>
        <end position="471"/>
    </location>
</feature>
<dbReference type="Gene3D" id="3.40.1090.10">
    <property type="entry name" value="Cytosolic phospholipase A2 catalytic domain"/>
    <property type="match status" value="1"/>
</dbReference>
<sequence length="471" mass="52449">MAAHCDFNLVDIAGFQVVAGRLLNRIARQGLWQSGVVRLYLAICAGLAACAVTIWLAIGGWLKMPVNDHLLIPLALALSLIILWLASQRYWPIAKWLESLLRDGGDRVPAIGALSGRTVDHVFCTTDLKFGLPYFFSSAEGGRQFSPVFGRASAASVALTVAVRSSAAFPPLIPPVYHHPREMWVHLDAGGWHFRTNPLPQHVWLSDGGIFNNFGTEWHQLREEVWTIECEYFLKLTKALDADAPAPDWSMHMARYGEVQLAIDASQIEQGKQYNTLAWPLIGFFVNVVRTLNVLYGSTLSGRSKNAERDAQVRMQTFPHKWLAATPKAQAYYAKKAPRTFDATSRVEIGYADGALRLFVPYSRPLEDIAAFMGGFDPLAEQQQAKDDDQIEREKVLQAYPADLRPTTAPQQVDTSFAQLGDRPALMLVIAGYLNTRETLARSLHHRPPPIPNPEWFEDLLPKTPGPQKTA</sequence>
<evidence type="ECO:0008006" key="5">
    <source>
        <dbReference type="Google" id="ProtNLM"/>
    </source>
</evidence>
<gene>
    <name evidence="3" type="ORF">DNR46_05060</name>
</gene>
<comment type="caution">
    <text evidence="3">The sequence shown here is derived from an EMBL/GenBank/DDBJ whole genome shotgun (WGS) entry which is preliminary data.</text>
</comment>